<gene>
    <name evidence="6" type="ORF">PSUM_27430</name>
</gene>
<reference evidence="6 7" key="1">
    <citation type="submission" date="2017-06" db="EMBL/GenBank/DDBJ databases">
        <authorList>
            <person name="Furmanczyk E.M."/>
        </authorList>
    </citation>
    <scope>NUCLEOTIDE SEQUENCE [LARGE SCALE GENOMIC DNA]</scope>
    <source>
        <strain evidence="6 7">DSM 16611</strain>
    </source>
</reference>
<organism evidence="6 7">
    <name type="scientific">Pseudomonas umsongensis</name>
    <dbReference type="NCBI Taxonomy" id="198618"/>
    <lineage>
        <taxon>Bacteria</taxon>
        <taxon>Pseudomonadati</taxon>
        <taxon>Pseudomonadota</taxon>
        <taxon>Gammaproteobacteria</taxon>
        <taxon>Pseudomonadales</taxon>
        <taxon>Pseudomonadaceae</taxon>
        <taxon>Pseudomonas</taxon>
    </lineage>
</organism>
<dbReference type="Gene3D" id="1.10.10.10">
    <property type="entry name" value="Winged helix-like DNA-binding domain superfamily/Winged helix DNA-binding domain"/>
    <property type="match status" value="1"/>
</dbReference>
<keyword evidence="2" id="KW-0805">Transcription regulation</keyword>
<sequence length="308" mass="32815">MPIKLRQIEAFRTVMREGSMVRASAAMAVTQPAISYMISGLETAVGFPLFSRQGGKLSATPEAIQLLSEVDRLYQGLEAVEAVAHKIANYGNAELRILITQALSAGRIVNGIGKFAALHPGIKIDLDVEHRALITHRVNSGQADLGILSISTGLEDQSSTLFSSPIICVASPTAKISKMSTVTAEQLSGVPIVGLKSTGLIRPMVDQWFHEAGVTPNYTIEVGGAGTAIELVRGGLGITFVNVFSLMERADSQLQSFSLDNALALKIGVITSSSLHPNRAAHALLQYLTQIYSENVSNDAPEADCPKF</sequence>
<evidence type="ECO:0000313" key="7">
    <source>
        <dbReference type="Proteomes" id="UP000215455"/>
    </source>
</evidence>
<keyword evidence="3" id="KW-0238">DNA-binding</keyword>
<dbReference type="SUPFAM" id="SSF46785">
    <property type="entry name" value="Winged helix' DNA-binding domain"/>
    <property type="match status" value="1"/>
</dbReference>
<dbReference type="Pfam" id="PF03466">
    <property type="entry name" value="LysR_substrate"/>
    <property type="match status" value="1"/>
</dbReference>
<feature type="domain" description="HTH lysR-type" evidence="5">
    <location>
        <begin position="3"/>
        <end position="60"/>
    </location>
</feature>
<dbReference type="PROSITE" id="PS50931">
    <property type="entry name" value="HTH_LYSR"/>
    <property type="match status" value="1"/>
</dbReference>
<protein>
    <submittedName>
        <fullName evidence="6">LysR family transcriptional regulator</fullName>
    </submittedName>
</protein>
<dbReference type="InterPro" id="IPR000847">
    <property type="entry name" value="LysR_HTH_N"/>
</dbReference>
<accession>A0ABX4DNB3</accession>
<dbReference type="PANTHER" id="PTHR30427:SF1">
    <property type="entry name" value="TRANSCRIPTIONAL ACTIVATOR PROTEIN LYSR"/>
    <property type="match status" value="1"/>
</dbReference>
<keyword evidence="7" id="KW-1185">Reference proteome</keyword>
<dbReference type="EMBL" id="NIWU01000008">
    <property type="protein sequence ID" value="OXR28251.1"/>
    <property type="molecule type" value="Genomic_DNA"/>
</dbReference>
<dbReference type="SUPFAM" id="SSF53850">
    <property type="entry name" value="Periplasmic binding protein-like II"/>
    <property type="match status" value="1"/>
</dbReference>
<proteinExistence type="inferred from homology"/>
<evidence type="ECO:0000256" key="2">
    <source>
        <dbReference type="ARBA" id="ARBA00023015"/>
    </source>
</evidence>
<dbReference type="InterPro" id="IPR036388">
    <property type="entry name" value="WH-like_DNA-bd_sf"/>
</dbReference>
<keyword evidence="4" id="KW-0804">Transcription</keyword>
<evidence type="ECO:0000256" key="4">
    <source>
        <dbReference type="ARBA" id="ARBA00023163"/>
    </source>
</evidence>
<dbReference type="InterPro" id="IPR036390">
    <property type="entry name" value="WH_DNA-bd_sf"/>
</dbReference>
<evidence type="ECO:0000256" key="3">
    <source>
        <dbReference type="ARBA" id="ARBA00023125"/>
    </source>
</evidence>
<dbReference type="PANTHER" id="PTHR30427">
    <property type="entry name" value="TRANSCRIPTIONAL ACTIVATOR PROTEIN LYSR"/>
    <property type="match status" value="1"/>
</dbReference>
<evidence type="ECO:0000256" key="1">
    <source>
        <dbReference type="ARBA" id="ARBA00009437"/>
    </source>
</evidence>
<comment type="similarity">
    <text evidence="1">Belongs to the LysR transcriptional regulatory family.</text>
</comment>
<dbReference type="PRINTS" id="PR00039">
    <property type="entry name" value="HTHLYSR"/>
</dbReference>
<dbReference type="InterPro" id="IPR005119">
    <property type="entry name" value="LysR_subst-bd"/>
</dbReference>
<evidence type="ECO:0000313" key="6">
    <source>
        <dbReference type="EMBL" id="OXR28251.1"/>
    </source>
</evidence>
<comment type="caution">
    <text evidence="6">The sequence shown here is derived from an EMBL/GenBank/DDBJ whole genome shotgun (WGS) entry which is preliminary data.</text>
</comment>
<dbReference type="Proteomes" id="UP000215455">
    <property type="component" value="Unassembled WGS sequence"/>
</dbReference>
<dbReference type="Pfam" id="PF00126">
    <property type="entry name" value="HTH_1"/>
    <property type="match status" value="1"/>
</dbReference>
<evidence type="ECO:0000259" key="5">
    <source>
        <dbReference type="PROSITE" id="PS50931"/>
    </source>
</evidence>
<dbReference type="Gene3D" id="3.40.190.290">
    <property type="match status" value="1"/>
</dbReference>
<dbReference type="RefSeq" id="WP_083349471.1">
    <property type="nucleotide sequence ID" value="NZ_LT629767.1"/>
</dbReference>
<name>A0ABX4DNB3_9PSED</name>